<dbReference type="AlphaFoldDB" id="A0AAN1WH17"/>
<evidence type="ECO:0000256" key="6">
    <source>
        <dbReference type="ARBA" id="ARBA00022763"/>
    </source>
</evidence>
<name>A0AAN1WH17_9GAMM</name>
<evidence type="ECO:0000259" key="11">
    <source>
        <dbReference type="PROSITE" id="PS01124"/>
    </source>
</evidence>
<dbReference type="KEGG" id="marq:MARGE09_P1650"/>
<evidence type="ECO:0000256" key="7">
    <source>
        <dbReference type="ARBA" id="ARBA00023015"/>
    </source>
</evidence>
<comment type="catalytic activity">
    <reaction evidence="10">
        <text>a 6-O-methyl-2'-deoxyguanosine in DNA + L-cysteinyl-[protein] = S-methyl-L-cysteinyl-[protein] + a 2'-deoxyguanosine in DNA</text>
        <dbReference type="Rhea" id="RHEA:24000"/>
        <dbReference type="Rhea" id="RHEA-COMP:10131"/>
        <dbReference type="Rhea" id="RHEA-COMP:10132"/>
        <dbReference type="Rhea" id="RHEA-COMP:11367"/>
        <dbReference type="Rhea" id="RHEA-COMP:11368"/>
        <dbReference type="ChEBI" id="CHEBI:29950"/>
        <dbReference type="ChEBI" id="CHEBI:82612"/>
        <dbReference type="ChEBI" id="CHEBI:85445"/>
        <dbReference type="ChEBI" id="CHEBI:85448"/>
        <dbReference type="EC" id="2.1.1.63"/>
    </reaction>
</comment>
<protein>
    <recommendedName>
        <fullName evidence="3">methylated-DNA--[protein]-cysteine S-methyltransferase</fullName>
        <ecNumber evidence="3">2.1.1.63</ecNumber>
    </recommendedName>
</protein>
<dbReference type="InterPro" id="IPR018060">
    <property type="entry name" value="HTH_AraC"/>
</dbReference>
<dbReference type="Pfam" id="PF12833">
    <property type="entry name" value="HTH_18"/>
    <property type="match status" value="1"/>
</dbReference>
<dbReference type="Gene3D" id="1.10.10.60">
    <property type="entry name" value="Homeodomain-like"/>
    <property type="match status" value="1"/>
</dbReference>
<keyword evidence="8" id="KW-0804">Transcription</keyword>
<comment type="similarity">
    <text evidence="2">Belongs to the MGMT family.</text>
</comment>
<dbReference type="PANTHER" id="PTHR10815:SF13">
    <property type="entry name" value="METHYLATED-DNA--PROTEIN-CYSTEINE METHYLTRANSFERASE"/>
    <property type="match status" value="1"/>
</dbReference>
<dbReference type="GO" id="GO:0003700">
    <property type="term" value="F:DNA-binding transcription factor activity"/>
    <property type="evidence" value="ECO:0007669"/>
    <property type="project" value="InterPro"/>
</dbReference>
<evidence type="ECO:0000256" key="4">
    <source>
        <dbReference type="ARBA" id="ARBA00022603"/>
    </source>
</evidence>
<organism evidence="12 13">
    <name type="scientific">Marinagarivorans cellulosilyticus</name>
    <dbReference type="NCBI Taxonomy" id="2721545"/>
    <lineage>
        <taxon>Bacteria</taxon>
        <taxon>Pseudomonadati</taxon>
        <taxon>Pseudomonadota</taxon>
        <taxon>Gammaproteobacteria</taxon>
        <taxon>Cellvibrionales</taxon>
        <taxon>Cellvibrionaceae</taxon>
        <taxon>Marinagarivorans</taxon>
    </lineage>
</organism>
<keyword evidence="13" id="KW-1185">Reference proteome</keyword>
<evidence type="ECO:0000256" key="8">
    <source>
        <dbReference type="ARBA" id="ARBA00023163"/>
    </source>
</evidence>
<accession>A0AAN1WH17</accession>
<feature type="domain" description="HTH araC/xylS-type" evidence="11">
    <location>
        <begin position="18"/>
        <end position="116"/>
    </location>
</feature>
<dbReference type="SMART" id="SM00342">
    <property type="entry name" value="HTH_ARAC"/>
    <property type="match status" value="1"/>
</dbReference>
<dbReference type="EMBL" id="AP023086">
    <property type="protein sequence ID" value="BCD97449.1"/>
    <property type="molecule type" value="Genomic_DNA"/>
</dbReference>
<evidence type="ECO:0000256" key="1">
    <source>
        <dbReference type="ARBA" id="ARBA00001286"/>
    </source>
</evidence>
<evidence type="ECO:0000256" key="5">
    <source>
        <dbReference type="ARBA" id="ARBA00022679"/>
    </source>
</evidence>
<dbReference type="PANTHER" id="PTHR10815">
    <property type="entry name" value="METHYLATED-DNA--PROTEIN-CYSTEINE METHYLTRANSFERASE"/>
    <property type="match status" value="1"/>
</dbReference>
<dbReference type="NCBIfam" id="TIGR00589">
    <property type="entry name" value="ogt"/>
    <property type="match status" value="1"/>
</dbReference>
<dbReference type="InterPro" id="IPR036217">
    <property type="entry name" value="MethylDNA_cys_MeTrfase_DNAb"/>
</dbReference>
<dbReference type="SUPFAM" id="SSF53155">
    <property type="entry name" value="Methylated DNA-protein cysteine methyltransferase domain"/>
    <property type="match status" value="1"/>
</dbReference>
<dbReference type="Gene3D" id="1.10.10.10">
    <property type="entry name" value="Winged helix-like DNA-binding domain superfamily/Winged helix DNA-binding domain"/>
    <property type="match status" value="1"/>
</dbReference>
<dbReference type="InterPro" id="IPR001497">
    <property type="entry name" value="MethylDNA_cys_MeTrfase_AS"/>
</dbReference>
<dbReference type="EC" id="2.1.1.63" evidence="3"/>
<dbReference type="InterPro" id="IPR014048">
    <property type="entry name" value="MethylDNA_cys_MeTrfase_DNA-bd"/>
</dbReference>
<dbReference type="Gene3D" id="3.30.160.70">
    <property type="entry name" value="Methylated DNA-protein cysteine methyltransferase domain"/>
    <property type="match status" value="1"/>
</dbReference>
<dbReference type="SUPFAM" id="SSF46767">
    <property type="entry name" value="Methylated DNA-protein cysteine methyltransferase, C-terminal domain"/>
    <property type="match status" value="1"/>
</dbReference>
<keyword evidence="6" id="KW-0227">DNA damage</keyword>
<evidence type="ECO:0000256" key="10">
    <source>
        <dbReference type="ARBA" id="ARBA00049348"/>
    </source>
</evidence>
<dbReference type="RefSeq" id="WP_236986918.1">
    <property type="nucleotide sequence ID" value="NZ_AP023086.1"/>
</dbReference>
<proteinExistence type="inferred from homology"/>
<keyword evidence="7" id="KW-0805">Transcription regulation</keyword>
<dbReference type="FunFam" id="1.10.10.10:FF:000214">
    <property type="entry name" value="Methylated-DNA--protein-cysteine methyltransferase"/>
    <property type="match status" value="1"/>
</dbReference>
<dbReference type="GO" id="GO:0006281">
    <property type="term" value="P:DNA repair"/>
    <property type="evidence" value="ECO:0007669"/>
    <property type="project" value="UniProtKB-KW"/>
</dbReference>
<evidence type="ECO:0000313" key="12">
    <source>
        <dbReference type="EMBL" id="BCD97449.1"/>
    </source>
</evidence>
<evidence type="ECO:0000256" key="2">
    <source>
        <dbReference type="ARBA" id="ARBA00008711"/>
    </source>
</evidence>
<dbReference type="CDD" id="cd06445">
    <property type="entry name" value="ATase"/>
    <property type="match status" value="1"/>
</dbReference>
<dbReference type="Pfam" id="PF01035">
    <property type="entry name" value="DNA_binding_1"/>
    <property type="match status" value="1"/>
</dbReference>
<evidence type="ECO:0000256" key="9">
    <source>
        <dbReference type="ARBA" id="ARBA00023204"/>
    </source>
</evidence>
<dbReference type="PROSITE" id="PS00374">
    <property type="entry name" value="MGMT"/>
    <property type="match status" value="1"/>
</dbReference>
<dbReference type="GO" id="GO:0032259">
    <property type="term" value="P:methylation"/>
    <property type="evidence" value="ECO:0007669"/>
    <property type="project" value="UniProtKB-KW"/>
</dbReference>
<sequence>MRTTIKTPKTAGHYTTIAAAISYIQQHCTRQPSLADIAAAVHLSPHHLQRVFSEWAGVSPKKFTQYLSIEYAKQILRERPVSLQEASHQVGLSGSSRLHDLFINIEGMTPSEYQHGGRSLTINFQLAPTLFGQVVVASTTKGVCYMAFEDEKNTAFQRLANTFPNAQLFEKADAFQASALTIFKQDWNTHEAIKLHLRGTEFQLKVWQSLLKIPAGQLASYGDVAQDIQKPKAARAVGTAIGSNPIALLIPCHRVIQSSGKLGGYMWGTTRKSAVIAWEAAQKKAHPTDC</sequence>
<dbReference type="InterPro" id="IPR036631">
    <property type="entry name" value="MGMT_N_sf"/>
</dbReference>
<gene>
    <name evidence="12" type="ORF">MARGE09_P1650</name>
</gene>
<dbReference type="Proteomes" id="UP001320119">
    <property type="component" value="Chromosome"/>
</dbReference>
<keyword evidence="9" id="KW-0234">DNA repair</keyword>
<dbReference type="SUPFAM" id="SSF46689">
    <property type="entry name" value="Homeodomain-like"/>
    <property type="match status" value="2"/>
</dbReference>
<dbReference type="PROSITE" id="PS01124">
    <property type="entry name" value="HTH_ARAC_FAMILY_2"/>
    <property type="match status" value="1"/>
</dbReference>
<reference evidence="12 13" key="1">
    <citation type="journal article" date="2022" name="IScience">
        <title>An ultrasensitive nanofiber-based assay for enzymatic hydrolysis and deep-sea microbial degradation of cellulose.</title>
        <authorList>
            <person name="Tsudome M."/>
            <person name="Tachioka M."/>
            <person name="Miyazaki M."/>
            <person name="Uchimura K."/>
            <person name="Tsuda M."/>
            <person name="Takaki Y."/>
            <person name="Deguchi S."/>
        </authorList>
    </citation>
    <scope>NUCLEOTIDE SEQUENCE [LARGE SCALE GENOMIC DNA]</scope>
    <source>
        <strain evidence="12 13">GE09</strain>
    </source>
</reference>
<evidence type="ECO:0000256" key="3">
    <source>
        <dbReference type="ARBA" id="ARBA00011918"/>
    </source>
</evidence>
<dbReference type="InterPro" id="IPR009057">
    <property type="entry name" value="Homeodomain-like_sf"/>
</dbReference>
<keyword evidence="4 12" id="KW-0489">Methyltransferase</keyword>
<comment type="catalytic activity">
    <reaction evidence="1">
        <text>a 4-O-methyl-thymidine in DNA + L-cysteinyl-[protein] = a thymidine in DNA + S-methyl-L-cysteinyl-[protein]</text>
        <dbReference type="Rhea" id="RHEA:53428"/>
        <dbReference type="Rhea" id="RHEA-COMP:10131"/>
        <dbReference type="Rhea" id="RHEA-COMP:10132"/>
        <dbReference type="Rhea" id="RHEA-COMP:13555"/>
        <dbReference type="Rhea" id="RHEA-COMP:13556"/>
        <dbReference type="ChEBI" id="CHEBI:29950"/>
        <dbReference type="ChEBI" id="CHEBI:82612"/>
        <dbReference type="ChEBI" id="CHEBI:137386"/>
        <dbReference type="ChEBI" id="CHEBI:137387"/>
        <dbReference type="EC" id="2.1.1.63"/>
    </reaction>
</comment>
<dbReference type="GO" id="GO:0003908">
    <property type="term" value="F:methylated-DNA-[protein]-cysteine S-methyltransferase activity"/>
    <property type="evidence" value="ECO:0007669"/>
    <property type="project" value="UniProtKB-EC"/>
</dbReference>
<dbReference type="GO" id="GO:0043565">
    <property type="term" value="F:sequence-specific DNA binding"/>
    <property type="evidence" value="ECO:0007669"/>
    <property type="project" value="InterPro"/>
</dbReference>
<dbReference type="InterPro" id="IPR036388">
    <property type="entry name" value="WH-like_DNA-bd_sf"/>
</dbReference>
<evidence type="ECO:0000313" key="13">
    <source>
        <dbReference type="Proteomes" id="UP001320119"/>
    </source>
</evidence>
<keyword evidence="5 12" id="KW-0808">Transferase</keyword>